<keyword evidence="2" id="KW-0472">Membrane</keyword>
<keyword evidence="4" id="KW-1185">Reference proteome</keyword>
<organism evidence="3 4">
    <name type="scientific">Mangrovactinospora gilvigrisea</name>
    <dbReference type="NCBI Taxonomy" id="1428644"/>
    <lineage>
        <taxon>Bacteria</taxon>
        <taxon>Bacillati</taxon>
        <taxon>Actinomycetota</taxon>
        <taxon>Actinomycetes</taxon>
        <taxon>Kitasatosporales</taxon>
        <taxon>Streptomycetaceae</taxon>
        <taxon>Mangrovactinospora</taxon>
    </lineage>
</organism>
<dbReference type="EMBL" id="MLCF01000026">
    <property type="protein sequence ID" value="OIV38250.1"/>
    <property type="molecule type" value="Genomic_DNA"/>
</dbReference>
<reference evidence="3 4" key="1">
    <citation type="submission" date="2016-10" db="EMBL/GenBank/DDBJ databases">
        <title>Genome sequence of Streptomyces gilvigriseus MUSC 26.</title>
        <authorList>
            <person name="Lee L.-H."/>
            <person name="Ser H.-L."/>
        </authorList>
    </citation>
    <scope>NUCLEOTIDE SEQUENCE [LARGE SCALE GENOMIC DNA]</scope>
    <source>
        <strain evidence="3 4">MUSC 26</strain>
    </source>
</reference>
<keyword evidence="2" id="KW-1133">Transmembrane helix</keyword>
<dbReference type="AlphaFoldDB" id="A0A1J7CEX7"/>
<proteinExistence type="predicted"/>
<dbReference type="Proteomes" id="UP000243342">
    <property type="component" value="Unassembled WGS sequence"/>
</dbReference>
<feature type="region of interest" description="Disordered" evidence="1">
    <location>
        <begin position="183"/>
        <end position="323"/>
    </location>
</feature>
<feature type="compositionally biased region" description="Low complexity" evidence="1">
    <location>
        <begin position="47"/>
        <end position="59"/>
    </location>
</feature>
<comment type="caution">
    <text evidence="3">The sequence shown here is derived from an EMBL/GenBank/DDBJ whole genome shotgun (WGS) entry which is preliminary data.</text>
</comment>
<accession>A0A1J7CEX7</accession>
<dbReference type="STRING" id="1428644.BIV57_06865"/>
<feature type="compositionally biased region" description="Polar residues" evidence="1">
    <location>
        <begin position="203"/>
        <end position="228"/>
    </location>
</feature>
<dbReference type="RefSeq" id="WP_071655800.1">
    <property type="nucleotide sequence ID" value="NZ_MLCF01000026.1"/>
</dbReference>
<evidence type="ECO:0000313" key="3">
    <source>
        <dbReference type="EMBL" id="OIV38250.1"/>
    </source>
</evidence>
<sequence>MSEIPGDAGTCTRCGGRLPDAGGLFIGPGPLPAGARACACTPEERASAGAAGAASQDAATTSELPVPRLPAVPQRANKSGIPDFPRLREDPPEGPLDSDLDLFRDGPATPIRPVPALPDPSAATVTGTGTGHLVGAADELGLQAKGAHRRSRSGRKGPVALGATAAVALGAGLTALFGLGGGPSGQQRASAQQPAASAPDLPTDTSPTSEGAGSPSHTAGHGKSTSPHQYAPQAAAYDSRHTATRPTPSATPSRTATGKAAAPATKNTTATTRASGTVSSTPAPSSSTGSTASPSPSGSSSGTTQEHSDPVSTWFDNLLGIKN</sequence>
<evidence type="ECO:0000256" key="2">
    <source>
        <dbReference type="SAM" id="Phobius"/>
    </source>
</evidence>
<keyword evidence="2" id="KW-0812">Transmembrane</keyword>
<gene>
    <name evidence="3" type="ORF">BIV57_06865</name>
</gene>
<evidence type="ECO:0000256" key="1">
    <source>
        <dbReference type="SAM" id="MobiDB-lite"/>
    </source>
</evidence>
<feature type="compositionally biased region" description="Low complexity" evidence="1">
    <location>
        <begin position="244"/>
        <end position="304"/>
    </location>
</feature>
<name>A0A1J7CEX7_9ACTN</name>
<protein>
    <submittedName>
        <fullName evidence="3">Uncharacterized protein</fullName>
    </submittedName>
</protein>
<feature type="compositionally biased region" description="Low complexity" evidence="1">
    <location>
        <begin position="185"/>
        <end position="199"/>
    </location>
</feature>
<feature type="transmembrane region" description="Helical" evidence="2">
    <location>
        <begin position="159"/>
        <end position="180"/>
    </location>
</feature>
<evidence type="ECO:0000313" key="4">
    <source>
        <dbReference type="Proteomes" id="UP000243342"/>
    </source>
</evidence>
<feature type="region of interest" description="Disordered" evidence="1">
    <location>
        <begin position="41"/>
        <end position="95"/>
    </location>
</feature>